<evidence type="ECO:0000313" key="2">
    <source>
        <dbReference type="EMBL" id="TWU28240.1"/>
    </source>
</evidence>
<organism evidence="2 3">
    <name type="scientific">Bythopirellula polymerisocia</name>
    <dbReference type="NCBI Taxonomy" id="2528003"/>
    <lineage>
        <taxon>Bacteria</taxon>
        <taxon>Pseudomonadati</taxon>
        <taxon>Planctomycetota</taxon>
        <taxon>Planctomycetia</taxon>
        <taxon>Pirellulales</taxon>
        <taxon>Lacipirellulaceae</taxon>
        <taxon>Bythopirellula</taxon>
    </lineage>
</organism>
<dbReference type="AlphaFoldDB" id="A0A5C6CUI9"/>
<sequence length="143" mass="16573">MSNVPPIKTDPKYGYYPWWPEDGDDWIHPEDAELARGIIPSPRVFRRDGEQGEYVLLHYGDLQLRVKRTLWQAVEPEGFDIGDWVEVLSRGMRNTPRTAIIHEIHWDPKARALSYQVTENGVPVPNQYSGEDIRHVDPPKIES</sequence>
<evidence type="ECO:0000256" key="1">
    <source>
        <dbReference type="SAM" id="MobiDB-lite"/>
    </source>
</evidence>
<keyword evidence="3" id="KW-1185">Reference proteome</keyword>
<accession>A0A5C6CUI9</accession>
<dbReference type="Pfam" id="PF22283">
    <property type="entry name" value="DUF6960"/>
    <property type="match status" value="1"/>
</dbReference>
<feature type="region of interest" description="Disordered" evidence="1">
    <location>
        <begin position="124"/>
        <end position="143"/>
    </location>
</feature>
<evidence type="ECO:0000313" key="3">
    <source>
        <dbReference type="Proteomes" id="UP000318437"/>
    </source>
</evidence>
<comment type="caution">
    <text evidence="2">The sequence shown here is derived from an EMBL/GenBank/DDBJ whole genome shotgun (WGS) entry which is preliminary data.</text>
</comment>
<feature type="compositionally biased region" description="Basic and acidic residues" evidence="1">
    <location>
        <begin position="131"/>
        <end position="143"/>
    </location>
</feature>
<name>A0A5C6CUI9_9BACT</name>
<dbReference type="InterPro" id="IPR053804">
    <property type="entry name" value="DUF6960"/>
</dbReference>
<gene>
    <name evidence="2" type="ORF">Pla144_15270</name>
</gene>
<dbReference type="EMBL" id="SJPS01000002">
    <property type="protein sequence ID" value="TWU28240.1"/>
    <property type="molecule type" value="Genomic_DNA"/>
</dbReference>
<dbReference type="RefSeq" id="WP_146449488.1">
    <property type="nucleotide sequence ID" value="NZ_SJPS01000002.1"/>
</dbReference>
<dbReference type="Proteomes" id="UP000318437">
    <property type="component" value="Unassembled WGS sequence"/>
</dbReference>
<proteinExistence type="predicted"/>
<protein>
    <submittedName>
        <fullName evidence="2">Uncharacterized protein</fullName>
    </submittedName>
</protein>
<dbReference type="OrthoDB" id="285761at2"/>
<reference evidence="2 3" key="1">
    <citation type="submission" date="2019-02" db="EMBL/GenBank/DDBJ databases">
        <title>Deep-cultivation of Planctomycetes and their phenomic and genomic characterization uncovers novel biology.</title>
        <authorList>
            <person name="Wiegand S."/>
            <person name="Jogler M."/>
            <person name="Boedeker C."/>
            <person name="Pinto D."/>
            <person name="Vollmers J."/>
            <person name="Rivas-Marin E."/>
            <person name="Kohn T."/>
            <person name="Peeters S.H."/>
            <person name="Heuer A."/>
            <person name="Rast P."/>
            <person name="Oberbeckmann S."/>
            <person name="Bunk B."/>
            <person name="Jeske O."/>
            <person name="Meyerdierks A."/>
            <person name="Storesund J.E."/>
            <person name="Kallscheuer N."/>
            <person name="Luecker S."/>
            <person name="Lage O.M."/>
            <person name="Pohl T."/>
            <person name="Merkel B.J."/>
            <person name="Hornburger P."/>
            <person name="Mueller R.-W."/>
            <person name="Bruemmer F."/>
            <person name="Labrenz M."/>
            <person name="Spormann A.M."/>
            <person name="Op Den Camp H."/>
            <person name="Overmann J."/>
            <person name="Amann R."/>
            <person name="Jetten M.S.M."/>
            <person name="Mascher T."/>
            <person name="Medema M.H."/>
            <person name="Devos D.P."/>
            <person name="Kaster A.-K."/>
            <person name="Ovreas L."/>
            <person name="Rohde M."/>
            <person name="Galperin M.Y."/>
            <person name="Jogler C."/>
        </authorList>
    </citation>
    <scope>NUCLEOTIDE SEQUENCE [LARGE SCALE GENOMIC DNA]</scope>
    <source>
        <strain evidence="2 3">Pla144</strain>
    </source>
</reference>